<dbReference type="InterPro" id="IPR025660">
    <property type="entry name" value="Pept_his_AS"/>
</dbReference>
<dbReference type="SUPFAM" id="SSF54001">
    <property type="entry name" value="Cysteine proteinases"/>
    <property type="match status" value="1"/>
</dbReference>
<dbReference type="EMBL" id="CAAALY010037378">
    <property type="protein sequence ID" value="VEL18522.1"/>
    <property type="molecule type" value="Genomic_DNA"/>
</dbReference>
<accession>A0A448WRN1</accession>
<evidence type="ECO:0000259" key="2">
    <source>
        <dbReference type="SMART" id="SM00645"/>
    </source>
</evidence>
<comment type="caution">
    <text evidence="3">The sequence shown here is derived from an EMBL/GenBank/DDBJ whole genome shotgun (WGS) entry which is preliminary data.</text>
</comment>
<dbReference type="SMART" id="SM00645">
    <property type="entry name" value="Pept_C1"/>
    <property type="match status" value="1"/>
</dbReference>
<evidence type="ECO:0000313" key="3">
    <source>
        <dbReference type="EMBL" id="VEL18522.1"/>
    </source>
</evidence>
<dbReference type="OrthoDB" id="3789175at2759"/>
<reference evidence="3" key="1">
    <citation type="submission" date="2018-11" db="EMBL/GenBank/DDBJ databases">
        <authorList>
            <consortium name="Pathogen Informatics"/>
        </authorList>
    </citation>
    <scope>NUCLEOTIDE SEQUENCE</scope>
</reference>
<proteinExistence type="inferred from homology"/>
<name>A0A448WRN1_9PLAT</name>
<gene>
    <name evidence="3" type="ORF">PXEA_LOCUS11962</name>
</gene>
<dbReference type="GO" id="GO:0008234">
    <property type="term" value="F:cysteine-type peptidase activity"/>
    <property type="evidence" value="ECO:0007669"/>
    <property type="project" value="InterPro"/>
</dbReference>
<dbReference type="PROSITE" id="PS00639">
    <property type="entry name" value="THIOL_PROTEASE_HIS"/>
    <property type="match status" value="1"/>
</dbReference>
<dbReference type="AlphaFoldDB" id="A0A448WRN1"/>
<dbReference type="PANTHER" id="PTHR12411">
    <property type="entry name" value="CYSTEINE PROTEASE FAMILY C1-RELATED"/>
    <property type="match status" value="1"/>
</dbReference>
<evidence type="ECO:0000313" key="4">
    <source>
        <dbReference type="Proteomes" id="UP000784294"/>
    </source>
</evidence>
<dbReference type="InterPro" id="IPR013128">
    <property type="entry name" value="Peptidase_C1A"/>
</dbReference>
<comment type="similarity">
    <text evidence="1">Belongs to the peptidase C1 family.</text>
</comment>
<dbReference type="InterPro" id="IPR000668">
    <property type="entry name" value="Peptidase_C1A_C"/>
</dbReference>
<sequence>MIAGKYSEDFGMVEEKCNPYTAKTSGECMTPASCRRYYSTEYYYVGGYYGATNEALMMLELINNGPFPVGFQVYSDFHSYSSGIYHHIGIVDNINRFDPFVPTSHAVLLVGYGVEPTTGEKFWSLKNSWGSHWGEMGFFRIRRSTNECGIESLAVGFSPVL</sequence>
<dbReference type="GO" id="GO:0006508">
    <property type="term" value="P:proteolysis"/>
    <property type="evidence" value="ECO:0007669"/>
    <property type="project" value="InterPro"/>
</dbReference>
<keyword evidence="4" id="KW-1185">Reference proteome</keyword>
<dbReference type="Gene3D" id="3.90.70.10">
    <property type="entry name" value="Cysteine proteinases"/>
    <property type="match status" value="1"/>
</dbReference>
<dbReference type="InterPro" id="IPR038765">
    <property type="entry name" value="Papain-like_cys_pep_sf"/>
</dbReference>
<evidence type="ECO:0000256" key="1">
    <source>
        <dbReference type="ARBA" id="ARBA00008455"/>
    </source>
</evidence>
<dbReference type="Pfam" id="PF00112">
    <property type="entry name" value="Peptidase_C1"/>
    <property type="match status" value="1"/>
</dbReference>
<dbReference type="Proteomes" id="UP000784294">
    <property type="component" value="Unassembled WGS sequence"/>
</dbReference>
<feature type="domain" description="Peptidase C1A papain C-terminal" evidence="2">
    <location>
        <begin position="3"/>
        <end position="158"/>
    </location>
</feature>
<protein>
    <recommendedName>
        <fullName evidence="2">Peptidase C1A papain C-terminal domain-containing protein</fullName>
    </recommendedName>
</protein>
<organism evidence="3 4">
    <name type="scientific">Protopolystoma xenopodis</name>
    <dbReference type="NCBI Taxonomy" id="117903"/>
    <lineage>
        <taxon>Eukaryota</taxon>
        <taxon>Metazoa</taxon>
        <taxon>Spiralia</taxon>
        <taxon>Lophotrochozoa</taxon>
        <taxon>Platyhelminthes</taxon>
        <taxon>Monogenea</taxon>
        <taxon>Polyopisthocotylea</taxon>
        <taxon>Polystomatidea</taxon>
        <taxon>Polystomatidae</taxon>
        <taxon>Protopolystoma</taxon>
    </lineage>
</organism>